<dbReference type="AlphaFoldDB" id="N1PYV9"/>
<dbReference type="eggNOG" id="ENOG502QV0U">
    <property type="taxonomic scope" value="Eukaryota"/>
</dbReference>
<sequence length="156" mass="18050">LYRIAVRWCFRRRLLLLQHLPALFRHGYLYWQCCYTNCCWAERPQLTHRAVQLPRPCRCLCSIKNQRRVSELTPTLDRRKYGLDFSECLTGELVTVHRPRAVARPKPFGDTWVVGDWRTTGDNNRGGLTARDRDANPEAILIGSPLDGTLNPNVTT</sequence>
<name>N1PYV9_DOTSN</name>
<accession>N1PYV9</accession>
<reference evidence="1 2" key="2">
    <citation type="journal article" date="2012" name="PLoS Pathog.">
        <title>Diverse lifestyles and strategies of plant pathogenesis encoded in the genomes of eighteen Dothideomycetes fungi.</title>
        <authorList>
            <person name="Ohm R.A."/>
            <person name="Feau N."/>
            <person name="Henrissat B."/>
            <person name="Schoch C.L."/>
            <person name="Horwitz B.A."/>
            <person name="Barry K.W."/>
            <person name="Condon B.J."/>
            <person name="Copeland A.C."/>
            <person name="Dhillon B."/>
            <person name="Glaser F."/>
            <person name="Hesse C.N."/>
            <person name="Kosti I."/>
            <person name="LaButti K."/>
            <person name="Lindquist E.A."/>
            <person name="Lucas S."/>
            <person name="Salamov A.A."/>
            <person name="Bradshaw R.E."/>
            <person name="Ciuffetti L."/>
            <person name="Hamelin R.C."/>
            <person name="Kema G.H.J."/>
            <person name="Lawrence C."/>
            <person name="Scott J.A."/>
            <person name="Spatafora J.W."/>
            <person name="Turgeon B.G."/>
            <person name="de Wit P.J.G.M."/>
            <person name="Zhong S."/>
            <person name="Goodwin S.B."/>
            <person name="Grigoriev I.V."/>
        </authorList>
    </citation>
    <scope>NUCLEOTIDE SEQUENCE [LARGE SCALE GENOMIC DNA]</scope>
    <source>
        <strain evidence="2">NZE10 / CBS 128990</strain>
    </source>
</reference>
<dbReference type="EMBL" id="KB446536">
    <property type="protein sequence ID" value="EME48163.1"/>
    <property type="molecule type" value="Genomic_DNA"/>
</dbReference>
<dbReference type="PANTHER" id="PTHR42834">
    <property type="entry name" value="ENDONUCLEASE/EXONUCLEASE/PHOSPHATASE FAMILY PROTEIN (AFU_ORTHOLOGUE AFUA_3G09210)"/>
    <property type="match status" value="1"/>
</dbReference>
<gene>
    <name evidence="1" type="ORF">DOTSEDRAFT_69939</name>
</gene>
<dbReference type="PANTHER" id="PTHR42834:SF1">
    <property type="entry name" value="ENDONUCLEASE_EXONUCLEASE_PHOSPHATASE FAMILY PROTEIN (AFU_ORTHOLOGUE AFUA_3G09210)"/>
    <property type="match status" value="1"/>
</dbReference>
<feature type="non-terminal residue" evidence="1">
    <location>
        <position position="1"/>
    </location>
</feature>
<organism evidence="1 2">
    <name type="scientific">Dothistroma septosporum (strain NZE10 / CBS 128990)</name>
    <name type="common">Red band needle blight fungus</name>
    <name type="synonym">Mycosphaerella pini</name>
    <dbReference type="NCBI Taxonomy" id="675120"/>
    <lineage>
        <taxon>Eukaryota</taxon>
        <taxon>Fungi</taxon>
        <taxon>Dikarya</taxon>
        <taxon>Ascomycota</taxon>
        <taxon>Pezizomycotina</taxon>
        <taxon>Dothideomycetes</taxon>
        <taxon>Dothideomycetidae</taxon>
        <taxon>Mycosphaerellales</taxon>
        <taxon>Mycosphaerellaceae</taxon>
        <taxon>Dothistroma</taxon>
    </lineage>
</organism>
<dbReference type="Proteomes" id="UP000016933">
    <property type="component" value="Unassembled WGS sequence"/>
</dbReference>
<dbReference type="OrthoDB" id="47488at2759"/>
<protein>
    <submittedName>
        <fullName evidence="1">Uncharacterized protein</fullName>
    </submittedName>
</protein>
<keyword evidence="2" id="KW-1185">Reference proteome</keyword>
<evidence type="ECO:0000313" key="1">
    <source>
        <dbReference type="EMBL" id="EME48163.1"/>
    </source>
</evidence>
<dbReference type="HOGENOM" id="CLU_1690941_0_0_1"/>
<reference evidence="2" key="1">
    <citation type="journal article" date="2012" name="PLoS Genet.">
        <title>The genomes of the fungal plant pathogens Cladosporium fulvum and Dothistroma septosporum reveal adaptation to different hosts and lifestyles but also signatures of common ancestry.</title>
        <authorList>
            <person name="de Wit P.J.G.M."/>
            <person name="van der Burgt A."/>
            <person name="Oekmen B."/>
            <person name="Stergiopoulos I."/>
            <person name="Abd-Elsalam K.A."/>
            <person name="Aerts A.L."/>
            <person name="Bahkali A.H."/>
            <person name="Beenen H.G."/>
            <person name="Chettri P."/>
            <person name="Cox M.P."/>
            <person name="Datema E."/>
            <person name="de Vries R.P."/>
            <person name="Dhillon B."/>
            <person name="Ganley A.R."/>
            <person name="Griffiths S.A."/>
            <person name="Guo Y."/>
            <person name="Hamelin R.C."/>
            <person name="Henrissat B."/>
            <person name="Kabir M.S."/>
            <person name="Jashni M.K."/>
            <person name="Kema G."/>
            <person name="Klaubauf S."/>
            <person name="Lapidus A."/>
            <person name="Levasseur A."/>
            <person name="Lindquist E."/>
            <person name="Mehrabi R."/>
            <person name="Ohm R.A."/>
            <person name="Owen T.J."/>
            <person name="Salamov A."/>
            <person name="Schwelm A."/>
            <person name="Schijlen E."/>
            <person name="Sun H."/>
            <person name="van den Burg H.A."/>
            <person name="van Ham R.C.H.J."/>
            <person name="Zhang S."/>
            <person name="Goodwin S.B."/>
            <person name="Grigoriev I.V."/>
            <person name="Collemare J."/>
            <person name="Bradshaw R.E."/>
        </authorList>
    </citation>
    <scope>NUCLEOTIDE SEQUENCE [LARGE SCALE GENOMIC DNA]</scope>
    <source>
        <strain evidence="2">NZE10 / CBS 128990</strain>
    </source>
</reference>
<evidence type="ECO:0000313" key="2">
    <source>
        <dbReference type="Proteomes" id="UP000016933"/>
    </source>
</evidence>
<proteinExistence type="predicted"/>